<accession>U6KHN9</accession>
<feature type="chain" id="PRO_5004673412" evidence="3">
    <location>
        <begin position="24"/>
        <end position="2213"/>
    </location>
</feature>
<feature type="compositionally biased region" description="Low complexity" evidence="1">
    <location>
        <begin position="1704"/>
        <end position="1736"/>
    </location>
</feature>
<name>U6KHN9_9EIME</name>
<organism evidence="4 5">
    <name type="scientific">Eimeria mitis</name>
    <dbReference type="NCBI Taxonomy" id="44415"/>
    <lineage>
        <taxon>Eukaryota</taxon>
        <taxon>Sar</taxon>
        <taxon>Alveolata</taxon>
        <taxon>Apicomplexa</taxon>
        <taxon>Conoidasida</taxon>
        <taxon>Coccidia</taxon>
        <taxon>Eucoccidiorida</taxon>
        <taxon>Eimeriorina</taxon>
        <taxon>Eimeriidae</taxon>
        <taxon>Eimeria</taxon>
    </lineage>
</organism>
<dbReference type="VEuPathDB" id="ToxoDB:EMH_0046020"/>
<evidence type="ECO:0000256" key="1">
    <source>
        <dbReference type="SAM" id="MobiDB-lite"/>
    </source>
</evidence>
<evidence type="ECO:0000256" key="2">
    <source>
        <dbReference type="SAM" id="Phobius"/>
    </source>
</evidence>
<feature type="compositionally biased region" description="Polar residues" evidence="1">
    <location>
        <begin position="1667"/>
        <end position="1687"/>
    </location>
</feature>
<feature type="region of interest" description="Disordered" evidence="1">
    <location>
        <begin position="1877"/>
        <end position="1898"/>
    </location>
</feature>
<dbReference type="RefSeq" id="XP_037878590.1">
    <property type="nucleotide sequence ID" value="XM_038022736.1"/>
</dbReference>
<dbReference type="Proteomes" id="UP000030744">
    <property type="component" value="Unassembled WGS sequence"/>
</dbReference>
<gene>
    <name evidence="4" type="ORF">EMH_0046020</name>
</gene>
<reference evidence="4" key="1">
    <citation type="submission" date="2013-10" db="EMBL/GenBank/DDBJ databases">
        <title>Genomic analysis of the causative agents of coccidiosis in chickens.</title>
        <authorList>
            <person name="Reid A.J."/>
            <person name="Blake D."/>
            <person name="Billington K."/>
            <person name="Browne H."/>
            <person name="Dunn M."/>
            <person name="Hung S."/>
            <person name="Kawahara F."/>
            <person name="Miranda-Saavedra D."/>
            <person name="Mourier T."/>
            <person name="Nagra H."/>
            <person name="Otto T.D."/>
            <person name="Rawlings N."/>
            <person name="Sanchez A."/>
            <person name="Sanders M."/>
            <person name="Subramaniam C."/>
            <person name="Tay Y."/>
            <person name="Dear P."/>
            <person name="Doerig C."/>
            <person name="Gruber A."/>
            <person name="Parkinson J."/>
            <person name="Shirley M."/>
            <person name="Wan K.L."/>
            <person name="Berriman M."/>
            <person name="Tomley F."/>
            <person name="Pain A."/>
        </authorList>
    </citation>
    <scope>NUCLEOTIDE SEQUENCE [LARGE SCALE GENOMIC DNA]</scope>
    <source>
        <strain evidence="4">Houghton</strain>
    </source>
</reference>
<proteinExistence type="predicted"/>
<dbReference type="OrthoDB" id="345627at2759"/>
<keyword evidence="2" id="KW-0812">Transmembrane</keyword>
<feature type="signal peptide" evidence="3">
    <location>
        <begin position="1"/>
        <end position="23"/>
    </location>
</feature>
<dbReference type="EMBL" id="HG735744">
    <property type="protein sequence ID" value="CDJ36301.1"/>
    <property type="molecule type" value="Genomic_DNA"/>
</dbReference>
<dbReference type="GeneID" id="60404055"/>
<protein>
    <submittedName>
        <fullName evidence="4">Uncharacterized protein</fullName>
    </submittedName>
</protein>
<keyword evidence="2" id="KW-1133">Transmembrane helix</keyword>
<feature type="compositionally biased region" description="Polar residues" evidence="1">
    <location>
        <begin position="1694"/>
        <end position="1703"/>
    </location>
</feature>
<keyword evidence="3" id="KW-0732">Signal</keyword>
<feature type="region of interest" description="Disordered" evidence="1">
    <location>
        <begin position="1664"/>
        <end position="1776"/>
    </location>
</feature>
<keyword evidence="5" id="KW-1185">Reference proteome</keyword>
<feature type="transmembrane region" description="Helical" evidence="2">
    <location>
        <begin position="313"/>
        <end position="332"/>
    </location>
</feature>
<evidence type="ECO:0000313" key="5">
    <source>
        <dbReference type="Proteomes" id="UP000030744"/>
    </source>
</evidence>
<sequence>MGPGRAACAIIFALALSLSRGLAYSRQRRFILPGTGLKVQRLSRQDSPVLDVLGQESSILEASSAKWSSPDSSGDATWLQETDENNRTTGSSLPSVHDALWDKRGESISASLVQFGFSPLDDTALALYHKVFRESIQGTAKPGFNYVRTHSALRSLAVTNLIIGSLLPELDKKREFIRKIENVVKKRPRQTVSMFDELVCCYAAAPKDETQEEAEVKKVVKVLKQLSGASAGRIRNDSRVMAAIHHIICNVREGKRSGFAGLFESLASESIFTIAHSILHTGASLGFSFQPMLTSGLRLVQGCVRMAMTIQSLAGPALLLPGGVVGTVLKHFIRAFNLIFFPPLLAVTGGLAGAMGVACLLGVPTLFSEIYKFVSTKVLKGVTAVYKHTQLFRLRSDPHGVKLLKNAFSGRFVSLLTQLWQLDSVGAETLENSVPQLTTFSSEVFSQGFLNGIVHFAREYTSVIEDEYLTGYEDATTKCYEQGVLLTKAKLICEGTFRRLEVFSTRSKAVLNFISWMAFRDYIAELLLMVYNTARLSLEAQMKQSENPSIETLRAAFAEVGLQDSLVANIVVKPRLQRDVHNFTSGVVGITTFFMLRKLHQWRPRSLKTSQKLGATVPQTVPEQKSTNANDEDVSLVTQRLEAFAEVEMPPELAVAAPELKIVEDKSVTSTEATLLETYAAKRDILMISLLRRSLQKLIGAFDSIFGRLEKMVRATVGRDRLQTCKLADRKLCFNADEAMKARFAVLQFVLAAHLGVSIGTGDKLIESPQELRDDFMSFVKDAAWFRYRSRTFKVLRTRTRWGLDILINHLFPQQKGEARREPISEEHLKTIELAVTSNQAAASDVVRKLFKLTRLQCLNNGALFVLTTDLGGAKVFRPEPPITQEMKKQLCTPEHEFVKFNALYMQNDVGGHLIVPGHADIDGFIVDSGIILRDKHSDESAAYLIEATLWSKGIPRIDALKAADLLVATKRTLYRDRSWQEFFNEWTPTDLDYVQHNISSGMHLQREKYIDEERKALYSLDLSADGFLELLVRSLESTFITAGSLSAGLSDLVLIFPITVGLEALKMAEKNVTGLTSMLGRFQVLLWDEYAARKRRTKNAPVCSQLESSVDSAGSPQPARNDFHGPSVSDAFAREEGATDPLFVEWCEELHSRASNSPDEPGAARLAAQDAGIIQCSLLRFLGKRQMGEPTENEKNAVFKYLHRVTELLRKAKKTNRYSWKRYLNAKPSRKGENREEADSVRAAIKRSLLTLKKRLSSGTGRMAHKIRSEAAKEIFGIRFFNILRGPEFLRTLQLAAVEAFADQALFPSKVLIHPITLAAFTRIRTLIKFEVLPIMDRPEGVELITQMKMMPTPSPAMEKLIKRLKAQLKTAKAEFGPAYRSHVRKCAGYLSLLNIASSAPAYVNSNLPRLFSRFASLLERPLEANRREYLITRRSLAYLEQAGMKLVLKAGDAVALLEKSSMEPPVELRVHQTLGLLSNISPASLSLAAAGRALHNPRLGRPSLFLFCNVTIPVLANPQHQKRREAGLKQMKELRELLITSELPLYFQINKEATSADLVFHDLESLINAAQNVQLQSEASQQADLTAGFLLHAPLMKALEIMGLATEPAEDDIVASPLQCTPEDKSSGTWYTIPINGSSRLRMITSMLIQLGDAEDAVERLEESNMASVSTRDGNTGNVASVTTDNTEEGKQSSVDEGSSADSDGQSTTRSTRQSEQTDSDSSGSVSSDGEGISTVELTYGSEQSAEPSKTNVNSIPSGDSTTPAELERKGPEINYGGDRALEMAIRADQEGLRNAKAAVQHLTQQVSLFEAHSTAFPSILHTLVSVAQLPSRLYRSVSSRFVGNIATAVLGAPLKQQRKRVLPLVRLKRNKLRRGKALRRPAGEGQAKNEASEASTENTSFSTVFLPSSVKDALDDVRKKWKSLLKTDFLAVRSAACKQDADLWLKDELAANEQAFAEEIETQQSIDASSAQEQISVEQEMLEAERLFAYFIRMGIENAKLIQQSADQALLDHLWDQLVKAGVLGATASPEASAAARGRLQNALESVSKKRPFMAIEPVRELVTGVLDELLQTPSTTKEKLREMLEQLQIGAVERAAAFLLSKAAGVEQDTAQETVRNLVQRQTSEEATPEFTPGEGPRVSNLQAWLIQMYFIADPLMLLSRPSIFKPAVVLIEVLNKAASKTDKTSSGKALHVLAATIATLPMRYNRFE</sequence>
<reference evidence="4" key="2">
    <citation type="submission" date="2013-10" db="EMBL/GenBank/DDBJ databases">
        <authorList>
            <person name="Aslett M."/>
        </authorList>
    </citation>
    <scope>NUCLEOTIDE SEQUENCE [LARGE SCALE GENOMIC DNA]</scope>
    <source>
        <strain evidence="4">Houghton</strain>
    </source>
</reference>
<feature type="compositionally biased region" description="Polar residues" evidence="1">
    <location>
        <begin position="1743"/>
        <end position="1766"/>
    </location>
</feature>
<evidence type="ECO:0000256" key="3">
    <source>
        <dbReference type="SAM" id="SignalP"/>
    </source>
</evidence>
<feature type="transmembrane region" description="Helical" evidence="2">
    <location>
        <begin position="344"/>
        <end position="367"/>
    </location>
</feature>
<evidence type="ECO:0000313" key="4">
    <source>
        <dbReference type="EMBL" id="CDJ36301.1"/>
    </source>
</evidence>
<keyword evidence="2" id="KW-0472">Membrane</keyword>